<protein>
    <submittedName>
        <fullName evidence="1">Uncharacterized protein</fullName>
    </submittedName>
</protein>
<name>A0AAD3SUQ3_NEPGR</name>
<accession>A0AAD3SUQ3</accession>
<organism evidence="1 2">
    <name type="scientific">Nepenthes gracilis</name>
    <name type="common">Slender pitcher plant</name>
    <dbReference type="NCBI Taxonomy" id="150966"/>
    <lineage>
        <taxon>Eukaryota</taxon>
        <taxon>Viridiplantae</taxon>
        <taxon>Streptophyta</taxon>
        <taxon>Embryophyta</taxon>
        <taxon>Tracheophyta</taxon>
        <taxon>Spermatophyta</taxon>
        <taxon>Magnoliopsida</taxon>
        <taxon>eudicotyledons</taxon>
        <taxon>Gunneridae</taxon>
        <taxon>Pentapetalae</taxon>
        <taxon>Caryophyllales</taxon>
        <taxon>Nepenthaceae</taxon>
        <taxon>Nepenthes</taxon>
    </lineage>
</organism>
<dbReference type="EMBL" id="BSYO01000017">
    <property type="protein sequence ID" value="GMH16892.1"/>
    <property type="molecule type" value="Genomic_DNA"/>
</dbReference>
<keyword evidence="2" id="KW-1185">Reference proteome</keyword>
<reference evidence="1" key="1">
    <citation type="submission" date="2023-05" db="EMBL/GenBank/DDBJ databases">
        <title>Nepenthes gracilis genome sequencing.</title>
        <authorList>
            <person name="Fukushima K."/>
        </authorList>
    </citation>
    <scope>NUCLEOTIDE SEQUENCE</scope>
    <source>
        <strain evidence="1">SING2019-196</strain>
    </source>
</reference>
<dbReference type="AlphaFoldDB" id="A0AAD3SUQ3"/>
<gene>
    <name evidence="1" type="ORF">Nepgr_018733</name>
</gene>
<sequence>MPYSAIMSFVPITIQKLDSELNDVKSDEGVLASSNIYCVGLDSDTIGCHLVSDGFMPAELHNVQFGDVSTKESEADLLAEASLCVPRQGSQMDANAQHEVHGECAVALMVSTDECHPRVSHLGLTQQFPQRSVVVVPNSDARSGLSMEHVDGPKAITWSSVVTKNTLGACSLSKWTDSPGSSVVSSSVKPSIFADSASPLRSSVVLWGFTVDDPLTRFGIQMPRPHLMRLAPFRFLLLSEPLLRLCSALPCADAHWYDMADTNFDVVATDAGVHVALDVSCCLALV</sequence>
<dbReference type="Proteomes" id="UP001279734">
    <property type="component" value="Unassembled WGS sequence"/>
</dbReference>
<comment type="caution">
    <text evidence="1">The sequence shown here is derived from an EMBL/GenBank/DDBJ whole genome shotgun (WGS) entry which is preliminary data.</text>
</comment>
<evidence type="ECO:0000313" key="2">
    <source>
        <dbReference type="Proteomes" id="UP001279734"/>
    </source>
</evidence>
<proteinExistence type="predicted"/>
<evidence type="ECO:0000313" key="1">
    <source>
        <dbReference type="EMBL" id="GMH16892.1"/>
    </source>
</evidence>